<evidence type="ECO:0000256" key="1">
    <source>
        <dbReference type="RuleBase" id="RU365079"/>
    </source>
</evidence>
<dbReference type="InterPro" id="IPR050365">
    <property type="entry name" value="TIM50"/>
</dbReference>
<dbReference type="GO" id="GO:0005744">
    <property type="term" value="C:TIM23 mitochondrial import inner membrane translocase complex"/>
    <property type="evidence" value="ECO:0007669"/>
    <property type="project" value="UniProtKB-UniRule"/>
</dbReference>
<name>A0AAV9GZN8_9PEZI</name>
<dbReference type="Gene3D" id="3.40.50.1000">
    <property type="entry name" value="HAD superfamily/HAD-like"/>
    <property type="match status" value="1"/>
</dbReference>
<feature type="compositionally biased region" description="Basic residues" evidence="2">
    <location>
        <begin position="201"/>
        <end position="211"/>
    </location>
</feature>
<evidence type="ECO:0000256" key="2">
    <source>
        <dbReference type="SAM" id="MobiDB-lite"/>
    </source>
</evidence>
<feature type="region of interest" description="Disordered" evidence="2">
    <location>
        <begin position="174"/>
        <end position="249"/>
    </location>
</feature>
<comment type="function">
    <text evidence="1">Essential component of the TIM23 complex, a complex that mediates the translocation of transit peptide-containing proteins across the mitochondrial inner membrane.</text>
</comment>
<evidence type="ECO:0000259" key="3">
    <source>
        <dbReference type="PROSITE" id="PS50969"/>
    </source>
</evidence>
<protein>
    <recommendedName>
        <fullName evidence="1">Mitochondrial import inner membrane translocase subunit TIM50</fullName>
    </recommendedName>
</protein>
<evidence type="ECO:0000313" key="5">
    <source>
        <dbReference type="Proteomes" id="UP001321760"/>
    </source>
</evidence>
<sequence>MDAARGTQRSLRFFLLHFRLHLPSLINFKTAFTPASWVFRITQSATAASQRGNHNFSSAAKTPPEFFTMAENSVPARSRRSRNRRNRAMQAAQQDGSSNDAAPIAPSFNMNPLANWVQPLPQFQPQQQQFFPFPGPGGNGFIPNQGVEAMFPGSFFGPVTGGYPLAFSPAGGTLPEFTAPLDESNSSTPAPVPTRQPPSHIKGKRAKRRWQEKHEGHSQPPASLPPPPKPKSDRDPVLPPSAESGGVPDPTPAYLLRASFLAQTVPEPRPILVVIDLNGTLLHRPSRHAPHTFVERPHARSFVSYCIDTFHVVIWSSARPDNVKKMCRQLLTPEQRQRVIAMWGRDKFGLTPVDYNSRVQCYKRLTTLWEDPLIASVHPAGGSWNQGNTVLIDDSTEKARSEPYNAITIPEFVGNLQENPEVLPLVHNYLNTLAVQADISTYIRAYPFSTDWTVLDKYEPADDQPGGASVRIDP</sequence>
<dbReference type="InterPro" id="IPR036412">
    <property type="entry name" value="HAD-like_sf"/>
</dbReference>
<dbReference type="InterPro" id="IPR004274">
    <property type="entry name" value="FCP1_dom"/>
</dbReference>
<keyword evidence="1" id="KW-0809">Transit peptide</keyword>
<organism evidence="4 5">
    <name type="scientific">Podospora aff. communis PSN243</name>
    <dbReference type="NCBI Taxonomy" id="3040156"/>
    <lineage>
        <taxon>Eukaryota</taxon>
        <taxon>Fungi</taxon>
        <taxon>Dikarya</taxon>
        <taxon>Ascomycota</taxon>
        <taxon>Pezizomycotina</taxon>
        <taxon>Sordariomycetes</taxon>
        <taxon>Sordariomycetidae</taxon>
        <taxon>Sordariales</taxon>
        <taxon>Podosporaceae</taxon>
        <taxon>Podospora</taxon>
    </lineage>
</organism>
<dbReference type="SMART" id="SM00577">
    <property type="entry name" value="CPDc"/>
    <property type="match status" value="1"/>
</dbReference>
<reference evidence="4" key="1">
    <citation type="journal article" date="2023" name="Mol. Phylogenet. Evol.">
        <title>Genome-scale phylogeny and comparative genomics of the fungal order Sordariales.</title>
        <authorList>
            <person name="Hensen N."/>
            <person name="Bonometti L."/>
            <person name="Westerberg I."/>
            <person name="Brannstrom I.O."/>
            <person name="Guillou S."/>
            <person name="Cros-Aarteil S."/>
            <person name="Calhoun S."/>
            <person name="Haridas S."/>
            <person name="Kuo A."/>
            <person name="Mondo S."/>
            <person name="Pangilinan J."/>
            <person name="Riley R."/>
            <person name="LaButti K."/>
            <person name="Andreopoulos B."/>
            <person name="Lipzen A."/>
            <person name="Chen C."/>
            <person name="Yan M."/>
            <person name="Daum C."/>
            <person name="Ng V."/>
            <person name="Clum A."/>
            <person name="Steindorff A."/>
            <person name="Ohm R.A."/>
            <person name="Martin F."/>
            <person name="Silar P."/>
            <person name="Natvig D.O."/>
            <person name="Lalanne C."/>
            <person name="Gautier V."/>
            <person name="Ament-Velasquez S.L."/>
            <person name="Kruys A."/>
            <person name="Hutchinson M.I."/>
            <person name="Powell A.J."/>
            <person name="Barry K."/>
            <person name="Miller A.N."/>
            <person name="Grigoriev I.V."/>
            <person name="Debuchy R."/>
            <person name="Gladieux P."/>
            <person name="Hiltunen Thoren M."/>
            <person name="Johannesson H."/>
        </authorList>
    </citation>
    <scope>NUCLEOTIDE SEQUENCE</scope>
    <source>
        <strain evidence="4">PSN243</strain>
    </source>
</reference>
<dbReference type="Proteomes" id="UP001321760">
    <property type="component" value="Unassembled WGS sequence"/>
</dbReference>
<dbReference type="PROSITE" id="PS50969">
    <property type="entry name" value="FCP1"/>
    <property type="match status" value="1"/>
</dbReference>
<feature type="compositionally biased region" description="Polar residues" evidence="2">
    <location>
        <begin position="91"/>
        <end position="100"/>
    </location>
</feature>
<feature type="domain" description="FCP1 homology" evidence="3">
    <location>
        <begin position="266"/>
        <end position="433"/>
    </location>
</feature>
<comment type="subunit">
    <text evidence="1">Component of the TIM23 complex.</text>
</comment>
<accession>A0AAV9GZN8</accession>
<feature type="compositionally biased region" description="Basic residues" evidence="2">
    <location>
        <begin position="77"/>
        <end position="87"/>
    </location>
</feature>
<dbReference type="GO" id="GO:0015031">
    <property type="term" value="P:protein transport"/>
    <property type="evidence" value="ECO:0007669"/>
    <property type="project" value="UniProtKB-KW"/>
</dbReference>
<dbReference type="PANTHER" id="PTHR12210">
    <property type="entry name" value="DULLARD PROTEIN PHOSPHATASE"/>
    <property type="match status" value="1"/>
</dbReference>
<keyword evidence="1" id="KW-0496">Mitochondrion</keyword>
<gene>
    <name evidence="4" type="ORF">QBC34DRAFT_396494</name>
</gene>
<keyword evidence="1" id="KW-0653">Protein transport</keyword>
<proteinExistence type="inferred from homology"/>
<comment type="similarity">
    <text evidence="1">Belongs to the TIM50 family.</text>
</comment>
<dbReference type="EMBL" id="MU865921">
    <property type="protein sequence ID" value="KAK4453165.1"/>
    <property type="molecule type" value="Genomic_DNA"/>
</dbReference>
<evidence type="ECO:0000313" key="4">
    <source>
        <dbReference type="EMBL" id="KAK4453165.1"/>
    </source>
</evidence>
<dbReference type="Pfam" id="PF03031">
    <property type="entry name" value="NIF"/>
    <property type="match status" value="1"/>
</dbReference>
<dbReference type="SUPFAM" id="SSF56784">
    <property type="entry name" value="HAD-like"/>
    <property type="match status" value="1"/>
</dbReference>
<keyword evidence="5" id="KW-1185">Reference proteome</keyword>
<keyword evidence="1" id="KW-0813">Transport</keyword>
<comment type="caution">
    <text evidence="4">The sequence shown here is derived from an EMBL/GenBank/DDBJ whole genome shotgun (WGS) entry which is preliminary data.</text>
</comment>
<dbReference type="InterPro" id="IPR023214">
    <property type="entry name" value="HAD_sf"/>
</dbReference>
<keyword evidence="1" id="KW-0811">Translocation</keyword>
<comment type="subcellular location">
    <subcellularLocation>
        <location evidence="1">Mitochondrion inner membrane</location>
        <topology evidence="1">Single-pass membrane protein</topology>
    </subcellularLocation>
</comment>
<feature type="region of interest" description="Disordered" evidence="2">
    <location>
        <begin position="72"/>
        <end position="105"/>
    </location>
</feature>
<reference evidence="4" key="2">
    <citation type="submission" date="2023-05" db="EMBL/GenBank/DDBJ databases">
        <authorList>
            <consortium name="Lawrence Berkeley National Laboratory"/>
            <person name="Steindorff A."/>
            <person name="Hensen N."/>
            <person name="Bonometti L."/>
            <person name="Westerberg I."/>
            <person name="Brannstrom I.O."/>
            <person name="Guillou S."/>
            <person name="Cros-Aarteil S."/>
            <person name="Calhoun S."/>
            <person name="Haridas S."/>
            <person name="Kuo A."/>
            <person name="Mondo S."/>
            <person name="Pangilinan J."/>
            <person name="Riley R."/>
            <person name="Labutti K."/>
            <person name="Andreopoulos B."/>
            <person name="Lipzen A."/>
            <person name="Chen C."/>
            <person name="Yanf M."/>
            <person name="Daum C."/>
            <person name="Ng V."/>
            <person name="Clum A."/>
            <person name="Ohm R."/>
            <person name="Martin F."/>
            <person name="Silar P."/>
            <person name="Natvig D."/>
            <person name="Lalanne C."/>
            <person name="Gautier V."/>
            <person name="Ament-Velasquez S.L."/>
            <person name="Kruys A."/>
            <person name="Hutchinson M.I."/>
            <person name="Powell A.J."/>
            <person name="Barry K."/>
            <person name="Miller A.N."/>
            <person name="Grigoriev I.V."/>
            <person name="Debuchy R."/>
            <person name="Gladieux P."/>
            <person name="Thoren M.H."/>
            <person name="Johannesson H."/>
        </authorList>
    </citation>
    <scope>NUCLEOTIDE SEQUENCE</scope>
    <source>
        <strain evidence="4">PSN243</strain>
    </source>
</reference>
<dbReference type="AlphaFoldDB" id="A0AAV9GZN8"/>